<feature type="region of interest" description="Disordered" evidence="1">
    <location>
        <begin position="18"/>
        <end position="57"/>
    </location>
</feature>
<dbReference type="Proteomes" id="UP000429607">
    <property type="component" value="Unassembled WGS sequence"/>
</dbReference>
<organism evidence="3 7">
    <name type="scientific">Phytophthora rubi</name>
    <dbReference type="NCBI Taxonomy" id="129364"/>
    <lineage>
        <taxon>Eukaryota</taxon>
        <taxon>Sar</taxon>
        <taxon>Stramenopiles</taxon>
        <taxon>Oomycota</taxon>
        <taxon>Peronosporomycetes</taxon>
        <taxon>Peronosporales</taxon>
        <taxon>Peronosporaceae</taxon>
        <taxon>Phytophthora</taxon>
    </lineage>
</organism>
<evidence type="ECO:0000313" key="5">
    <source>
        <dbReference type="Proteomes" id="UP000429607"/>
    </source>
</evidence>
<reference evidence="5 7" key="1">
    <citation type="submission" date="2018-09" db="EMBL/GenBank/DDBJ databases">
        <title>Genomic investigation of the strawberry pathogen Phytophthora fragariae indicates pathogenicity is determined by transcriptional variation in three key races.</title>
        <authorList>
            <person name="Adams T.M."/>
            <person name="Armitage A.D."/>
            <person name="Sobczyk M.K."/>
            <person name="Bates H.J."/>
            <person name="Dunwell J.M."/>
            <person name="Nellist C.F."/>
            <person name="Harrison R.J."/>
        </authorList>
    </citation>
    <scope>NUCLEOTIDE SEQUENCE [LARGE SCALE GENOMIC DNA]</scope>
    <source>
        <strain evidence="2 5">SCRP249</strain>
        <strain evidence="3 7">SCRP324</strain>
        <strain evidence="4 6">SCRP333</strain>
    </source>
</reference>
<keyword evidence="6" id="KW-1185">Reference proteome</keyword>
<proteinExistence type="predicted"/>
<sequence>MRFTTLLAAVTSVARRHLRRARETSTGRTRTSGCGSGYAPAKRVSASSQPCRSRLPVHQDTRHSVGMVFIFDFRRATHGRTGVVVFGDRFSKMVHLAPVAPTITAAQTGVIFVEIGW</sequence>
<evidence type="ECO:0000256" key="1">
    <source>
        <dbReference type="SAM" id="MobiDB-lite"/>
    </source>
</evidence>
<dbReference type="Proteomes" id="UP000435112">
    <property type="component" value="Unassembled WGS sequence"/>
</dbReference>
<dbReference type="OrthoDB" id="10404623at2759"/>
<gene>
    <name evidence="2" type="ORF">PR001_g20013</name>
    <name evidence="3" type="ORF">PR002_g18307</name>
    <name evidence="4" type="ORF">PR003_g17350</name>
</gene>
<evidence type="ECO:0000313" key="3">
    <source>
        <dbReference type="EMBL" id="KAE8999970.1"/>
    </source>
</evidence>
<evidence type="ECO:0000313" key="6">
    <source>
        <dbReference type="Proteomes" id="UP000434957"/>
    </source>
</evidence>
<protein>
    <submittedName>
        <fullName evidence="3">Uncharacterized protein</fullName>
    </submittedName>
</protein>
<dbReference type="EMBL" id="QXFT01001323">
    <property type="protein sequence ID" value="KAE9321926.1"/>
    <property type="molecule type" value="Genomic_DNA"/>
</dbReference>
<evidence type="ECO:0000313" key="2">
    <source>
        <dbReference type="EMBL" id="KAE8995858.1"/>
    </source>
</evidence>
<evidence type="ECO:0000313" key="7">
    <source>
        <dbReference type="Proteomes" id="UP000435112"/>
    </source>
</evidence>
<accession>A0A6A3JXB4</accession>
<dbReference type="AlphaFoldDB" id="A0A6A3JXB4"/>
<feature type="compositionally biased region" description="Low complexity" evidence="1">
    <location>
        <begin position="24"/>
        <end position="33"/>
    </location>
</feature>
<evidence type="ECO:0000313" key="4">
    <source>
        <dbReference type="EMBL" id="KAE9321926.1"/>
    </source>
</evidence>
<name>A0A6A3JXB4_9STRA</name>
<comment type="caution">
    <text evidence="3">The sequence shown here is derived from an EMBL/GenBank/DDBJ whole genome shotgun (WGS) entry which is preliminary data.</text>
</comment>
<dbReference type="EMBL" id="QXFU01001556">
    <property type="protein sequence ID" value="KAE8999970.1"/>
    <property type="molecule type" value="Genomic_DNA"/>
</dbReference>
<dbReference type="EMBL" id="QXFV01001923">
    <property type="protein sequence ID" value="KAE8995858.1"/>
    <property type="molecule type" value="Genomic_DNA"/>
</dbReference>
<dbReference type="Proteomes" id="UP000434957">
    <property type="component" value="Unassembled WGS sequence"/>
</dbReference>